<dbReference type="STRING" id="1263082.A0A068RHU7"/>
<comment type="caution">
    <text evidence="1">The sequence shown here is derived from an EMBL/GenBank/DDBJ whole genome shotgun (WGS) entry which is preliminary data.</text>
</comment>
<sequence length="295" mass="33497">MLSDINGVPIDQALKENGYVIVDGLIPSDMMDDLKPACDRVVDKARKGEWKHRRLVGTQFPPWTEGTDVWGVQHMMHPDLKEPIFAKWYGSPKLLEAVCQLLGTSNENLQLELFNLLINPEESDFDLTWHRDAIPAATSPEEEETKLTIPHYGTQWNTALYEDECLYVVPKSHRRVRTAEERDITLNDPKSHNMPGQLKVQLKPGYTVFYDNNILHRAAYFCSKKRVTLHASMGTVEGGHHRAATIFQHGLDWMETDAFRDQLPESLIKPYANVRAMAEKATAGKLASKPIHEGL</sequence>
<dbReference type="AlphaFoldDB" id="A0A068RHU7"/>
<dbReference type="Pfam" id="PF05721">
    <property type="entry name" value="PhyH"/>
    <property type="match status" value="1"/>
</dbReference>
<dbReference type="PANTHER" id="PTHR40470">
    <property type="entry name" value="PHYTANOYL-COA DIOXYGENASE FAMILY PROTEIN (AFU_ORTHOLOGUE AFUA_2G15850)"/>
    <property type="match status" value="1"/>
</dbReference>
<name>A0A068RHU7_9FUNG</name>
<dbReference type="Gene3D" id="2.60.120.620">
    <property type="entry name" value="q2cbj1_9rhob like domain"/>
    <property type="match status" value="1"/>
</dbReference>
<accession>A0A068RHU7</accession>
<gene>
    <name evidence="1" type="ORF">LCOR_01261.1</name>
</gene>
<evidence type="ECO:0000313" key="2">
    <source>
        <dbReference type="Proteomes" id="UP000027586"/>
    </source>
</evidence>
<dbReference type="EMBL" id="CBTN010000003">
    <property type="protein sequence ID" value="CDH49519.1"/>
    <property type="molecule type" value="Genomic_DNA"/>
</dbReference>
<organism evidence="1 2">
    <name type="scientific">Lichtheimia corymbifera JMRC:FSU:9682</name>
    <dbReference type="NCBI Taxonomy" id="1263082"/>
    <lineage>
        <taxon>Eukaryota</taxon>
        <taxon>Fungi</taxon>
        <taxon>Fungi incertae sedis</taxon>
        <taxon>Mucoromycota</taxon>
        <taxon>Mucoromycotina</taxon>
        <taxon>Mucoromycetes</taxon>
        <taxon>Mucorales</taxon>
        <taxon>Lichtheimiaceae</taxon>
        <taxon>Lichtheimia</taxon>
    </lineage>
</organism>
<keyword evidence="2" id="KW-1185">Reference proteome</keyword>
<dbReference type="PANTHER" id="PTHR40470:SF1">
    <property type="entry name" value="PHYTANOYL-COA DIOXYGENASE FAMILY PROTEIN (AFU_ORTHOLOGUE AFUA_2G15850)"/>
    <property type="match status" value="1"/>
</dbReference>
<reference evidence="1" key="1">
    <citation type="submission" date="2013-08" db="EMBL/GenBank/DDBJ databases">
        <title>Gene expansion shapes genome architecture in the human pathogen Lichtheimia corymbifera: an evolutionary genomics analysis in the ancient terrestrial Mucorales (Mucoromycotina).</title>
        <authorList>
            <person name="Schwartze V.U."/>
            <person name="Winter S."/>
            <person name="Shelest E."/>
            <person name="Marcet-Houben M."/>
            <person name="Horn F."/>
            <person name="Wehner S."/>
            <person name="Hoffmann K."/>
            <person name="Riege K."/>
            <person name="Sammeth M."/>
            <person name="Nowrousian M."/>
            <person name="Valiante V."/>
            <person name="Linde J."/>
            <person name="Jacobsen I.D."/>
            <person name="Marz M."/>
            <person name="Brakhage A.A."/>
            <person name="Gabaldon T."/>
            <person name="Bocker S."/>
            <person name="Voigt K."/>
        </authorList>
    </citation>
    <scope>NUCLEOTIDE SEQUENCE [LARGE SCALE GENOMIC DNA]</scope>
    <source>
        <strain evidence="1">FSU 9682</strain>
    </source>
</reference>
<dbReference type="SUPFAM" id="SSF51197">
    <property type="entry name" value="Clavaminate synthase-like"/>
    <property type="match status" value="1"/>
</dbReference>
<dbReference type="OrthoDB" id="2106152at2759"/>
<proteinExistence type="predicted"/>
<dbReference type="InterPro" id="IPR008775">
    <property type="entry name" value="Phytyl_CoA_dOase-like"/>
</dbReference>
<dbReference type="Proteomes" id="UP000027586">
    <property type="component" value="Unassembled WGS sequence"/>
</dbReference>
<evidence type="ECO:0000313" key="1">
    <source>
        <dbReference type="EMBL" id="CDH49519.1"/>
    </source>
</evidence>
<dbReference type="VEuPathDB" id="FungiDB:LCOR_01261.1"/>
<protein>
    <submittedName>
        <fullName evidence="1">-domain-containing protein</fullName>
    </submittedName>
</protein>